<dbReference type="Pfam" id="PF00038">
    <property type="entry name" value="Filament"/>
    <property type="match status" value="1"/>
</dbReference>
<evidence type="ECO:0000256" key="2">
    <source>
        <dbReference type="ARBA" id="ARBA00023054"/>
    </source>
</evidence>
<dbReference type="GO" id="GO:0045109">
    <property type="term" value="P:intermediate filament organization"/>
    <property type="evidence" value="ECO:0000318"/>
    <property type="project" value="GO_Central"/>
</dbReference>
<feature type="compositionally biased region" description="Basic and acidic residues" evidence="4">
    <location>
        <begin position="516"/>
        <end position="529"/>
    </location>
</feature>
<reference evidence="6" key="3">
    <citation type="submission" date="2025-09" db="UniProtKB">
        <authorList>
            <consortium name="Ensembl"/>
        </authorList>
    </citation>
    <scope>IDENTIFICATION</scope>
    <source>
        <strain evidence="6">broiler</strain>
    </source>
</reference>
<dbReference type="PANTHER" id="PTHR45616:SF39">
    <property type="entry name" value="KERATIN, TYPE II CYTOSKELETAL 6A-RELATED"/>
    <property type="match status" value="1"/>
</dbReference>
<feature type="coiled-coil region" evidence="3">
    <location>
        <begin position="393"/>
        <end position="466"/>
    </location>
</feature>
<feature type="compositionally biased region" description="Gly residues" evidence="4">
    <location>
        <begin position="614"/>
        <end position="681"/>
    </location>
</feature>
<reference evidence="6" key="1">
    <citation type="submission" date="2020-11" db="EMBL/GenBank/DDBJ databases">
        <title>Gallus gallus (Chicken) genome, bGalGal1, GRCg7b, maternal haplotype autosomes + Z &amp; W.</title>
        <authorList>
            <person name="Warren W."/>
            <person name="Formenti G."/>
            <person name="Fedrigo O."/>
            <person name="Haase B."/>
            <person name="Mountcastle J."/>
            <person name="Balacco J."/>
            <person name="Tracey A."/>
            <person name="Schneider V."/>
            <person name="Okimoto R."/>
            <person name="Cheng H."/>
            <person name="Hawken R."/>
            <person name="Howe K."/>
            <person name="Jarvis E.D."/>
        </authorList>
    </citation>
    <scope>NUCLEOTIDE SEQUENCE [LARGE SCALE GENOMIC DNA]</scope>
    <source>
        <strain evidence="6">Broiler</strain>
    </source>
</reference>
<accession>A0A8V0ZVW8</accession>
<dbReference type="Gene3D" id="1.20.5.500">
    <property type="entry name" value="Single helix bin"/>
    <property type="match status" value="1"/>
</dbReference>
<dbReference type="Proteomes" id="UP000000539">
    <property type="component" value="Chromosome 34"/>
</dbReference>
<evidence type="ECO:0000313" key="7">
    <source>
        <dbReference type="Proteomes" id="UP000000539"/>
    </source>
</evidence>
<feature type="coiled-coil region" evidence="3">
    <location>
        <begin position="192"/>
        <end position="320"/>
    </location>
</feature>
<dbReference type="AlphaFoldDB" id="A0A8V0ZVW8"/>
<dbReference type="OrthoDB" id="2441647at2759"/>
<reference evidence="6" key="2">
    <citation type="submission" date="2025-08" db="UniProtKB">
        <authorList>
            <consortium name="Ensembl"/>
        </authorList>
    </citation>
    <scope>IDENTIFICATION</scope>
    <source>
        <strain evidence="6">broiler</strain>
    </source>
</reference>
<name>A0A8V0ZVW8_CHICK</name>
<dbReference type="GO" id="GO:0031424">
    <property type="term" value="P:keratinization"/>
    <property type="evidence" value="ECO:0000318"/>
    <property type="project" value="GO_Central"/>
</dbReference>
<feature type="compositionally biased region" description="Basic and acidic residues" evidence="4">
    <location>
        <begin position="542"/>
        <end position="565"/>
    </location>
</feature>
<feature type="region of interest" description="Disordered" evidence="4">
    <location>
        <begin position="124"/>
        <end position="145"/>
    </location>
</feature>
<evidence type="ECO:0000259" key="5">
    <source>
        <dbReference type="PROSITE" id="PS51842"/>
    </source>
</evidence>
<keyword evidence="2 3" id="KW-0175">Coiled coil</keyword>
<evidence type="ECO:0000256" key="3">
    <source>
        <dbReference type="SAM" id="Coils"/>
    </source>
</evidence>
<sequence length="1098" mass="110597">MSHHFFRFGDGNFSSSSAHCGTLGSGRGSSAMSHWEDDGGQRFGGYGYGYGHGYGSRSLHNLSGLRNFSTGGIYGGDGGWYGRHGGYYDGRYLDRDLGRRVYFVGDFQGGAGRMYGGGSSRGMLSGGLREQGAGQGSGHPAAGGGIEEVHVNTNLLRPIQVQVDPEFQRMRSDEKEQIKTLNSKFASFIDKVQCLERQNQALMTKWELLQQQSSRPEESRSITSFFQSYINNLQRQLDMLQSQKEQLDPEAYEMLQLVEDYKKRFEDEINKRASKEEEYVELKKELDSTYMRKMEFEVRVEILKQELEFLRCLYEAELSQLQTVVDNTNVILSMDNGREVNMDGIIEEVRQEYEKIAQKGKDEVNAMYQGRYQDLQNMRVNQREQLRYTYQEIQELTRQIQRLQPEIEIVRRENDSRQEAIRDAEQRGSSAVKDGQKKLQELENALQQAREDLARILHDYQELLNAKLSLDVEIAMYRSLLEEEETRIQEGSPATVRVVTRSGSSAGGFGRQYGDLNREKEEMSTDDSNRMTWTEITPGGGREGERRDSGSTYGSREHRGGEAGRYHTGRSSGSSSGYGYESGGRISRAGSTSGGGHSSGGFGGSSGSGRCSPHGGGLSSGGSSGSGRRGSISGEGGSSGHGGSSYGSGSGGSICGGGGSGSSSGGSFGSGGSSSGGGHSSGGFDSSSGSGSGRRGSISGGGGSSGHGGSSYGSGSGGSICRGGSSGAGSGSGGSFGSGGSSSGGGHSSGGFGGSSGSGRCSPHGGGLSSGGSSGSGRRGSISGEGGSSGHGGSSYGSGSGGSICGGGGSGSSSGGSFGSGGSSSGGSFGSGGSSSGGGHSSGGFGSSSGSGSGRRGSISGGGGSSGHGGSSYGSGSGGSICGGGGSGSSSGGSFGSGGSSSGGSFGSGGSSSGGGHSSGGFGSSSGSGSGRRGSISGGGGSSGHGGSSYGSGSGGSICGGGGSGSGSGFGGSFGSGGSVSHDAGTFSGGSCISPGSHSCGVSGSSSCGEGYGYVGSCSGDISSSGREGYGFESGHFSGGDGCYEGGGECGGYEYYGPRAETGECSSETGPSCPRYGYLSGSGIGYGTSDFSGDYYHK</sequence>
<dbReference type="FunFam" id="1.20.5.1160:FF:000001">
    <property type="entry name" value="Keratin type II"/>
    <property type="match status" value="1"/>
</dbReference>
<dbReference type="GO" id="GO:0045095">
    <property type="term" value="C:keratin filament"/>
    <property type="evidence" value="ECO:0000318"/>
    <property type="project" value="GO_Central"/>
</dbReference>
<dbReference type="GeneTree" id="ENSGT00940000155862"/>
<feature type="domain" description="IF rod" evidence="5">
    <location>
        <begin position="174"/>
        <end position="488"/>
    </location>
</feature>
<dbReference type="SUPFAM" id="SSF64593">
    <property type="entry name" value="Intermediate filament protein, coiled coil region"/>
    <property type="match status" value="2"/>
</dbReference>
<dbReference type="PROSITE" id="PS51842">
    <property type="entry name" value="IF_ROD_2"/>
    <property type="match status" value="1"/>
</dbReference>
<keyword evidence="1" id="KW-0403">Intermediate filament</keyword>
<feature type="compositionally biased region" description="Gly residues" evidence="4">
    <location>
        <begin position="764"/>
        <end position="949"/>
    </location>
</feature>
<feature type="compositionally biased region" description="Gly residues" evidence="4">
    <location>
        <begin position="690"/>
        <end position="757"/>
    </location>
</feature>
<organism evidence="6 7">
    <name type="scientific">Gallus gallus</name>
    <name type="common">Chicken</name>
    <dbReference type="NCBI Taxonomy" id="9031"/>
    <lineage>
        <taxon>Eukaryota</taxon>
        <taxon>Metazoa</taxon>
        <taxon>Chordata</taxon>
        <taxon>Craniata</taxon>
        <taxon>Vertebrata</taxon>
        <taxon>Euteleostomi</taxon>
        <taxon>Archelosauria</taxon>
        <taxon>Archosauria</taxon>
        <taxon>Dinosauria</taxon>
        <taxon>Saurischia</taxon>
        <taxon>Theropoda</taxon>
        <taxon>Coelurosauria</taxon>
        <taxon>Aves</taxon>
        <taxon>Neognathae</taxon>
        <taxon>Galloanserae</taxon>
        <taxon>Galliformes</taxon>
        <taxon>Phasianidae</taxon>
        <taxon>Phasianinae</taxon>
        <taxon>Gallus</taxon>
    </lineage>
</organism>
<feature type="compositionally biased region" description="Low complexity" evidence="4">
    <location>
        <begin position="569"/>
        <end position="591"/>
    </location>
</feature>
<dbReference type="SMART" id="SM01391">
    <property type="entry name" value="Filament"/>
    <property type="match status" value="1"/>
</dbReference>
<dbReference type="Gene3D" id="1.20.5.170">
    <property type="match status" value="1"/>
</dbReference>
<dbReference type="InterPro" id="IPR003054">
    <property type="entry name" value="Keratin_II"/>
</dbReference>
<dbReference type="Pfam" id="PF16208">
    <property type="entry name" value="Keratin_2_head"/>
    <property type="match status" value="1"/>
</dbReference>
<dbReference type="PRINTS" id="PR01276">
    <property type="entry name" value="TYPE2KERATIN"/>
</dbReference>
<feature type="compositionally biased region" description="Gly residues" evidence="4">
    <location>
        <begin position="592"/>
        <end position="607"/>
    </location>
</feature>
<evidence type="ECO:0000256" key="1">
    <source>
        <dbReference type="ARBA" id="ARBA00022754"/>
    </source>
</evidence>
<feature type="compositionally biased region" description="Gly residues" evidence="4">
    <location>
        <begin position="133"/>
        <end position="145"/>
    </location>
</feature>
<protein>
    <recommendedName>
        <fullName evidence="5">IF rod domain-containing protein</fullName>
    </recommendedName>
</protein>
<dbReference type="Ensembl" id="ENSGALT00010058801.1">
    <property type="protein sequence ID" value="ENSGALP00010035766.1"/>
    <property type="gene ID" value="ENSGALG00010024109.1"/>
</dbReference>
<gene>
    <name evidence="6" type="primary">LOC431300</name>
</gene>
<evidence type="ECO:0000313" key="6">
    <source>
        <dbReference type="Ensembl" id="ENSGALP00010035766.1"/>
    </source>
</evidence>
<evidence type="ECO:0000256" key="4">
    <source>
        <dbReference type="SAM" id="MobiDB-lite"/>
    </source>
</evidence>
<proteinExistence type="predicted"/>
<keyword evidence="7" id="KW-1185">Reference proteome</keyword>
<dbReference type="InterPro" id="IPR032444">
    <property type="entry name" value="Keratin_2_head"/>
</dbReference>
<feature type="region of interest" description="Disordered" evidence="4">
    <location>
        <begin position="502"/>
        <end position="949"/>
    </location>
</feature>
<dbReference type="Gene3D" id="1.20.5.1160">
    <property type="entry name" value="Vasodilator-stimulated phosphoprotein"/>
    <property type="match status" value="1"/>
</dbReference>
<dbReference type="PANTHER" id="PTHR45616">
    <property type="entry name" value="GATA-TYPE DOMAIN-CONTAINING PROTEIN"/>
    <property type="match status" value="1"/>
</dbReference>
<dbReference type="GO" id="GO:0030280">
    <property type="term" value="F:structural constituent of skin epidermis"/>
    <property type="evidence" value="ECO:0000318"/>
    <property type="project" value="GO_Central"/>
</dbReference>
<dbReference type="InterPro" id="IPR039008">
    <property type="entry name" value="IF_rod_dom"/>
</dbReference>